<evidence type="ECO:0000256" key="6">
    <source>
        <dbReference type="ARBA" id="ARBA00023244"/>
    </source>
</evidence>
<feature type="binding site" evidence="9 11">
    <location>
        <position position="115"/>
    </location>
    <ligand>
        <name>substrate</name>
    </ligand>
</feature>
<feature type="binding site" evidence="9 12">
    <location>
        <begin position="195"/>
        <end position="200"/>
    </location>
    <ligand>
        <name>NADP(+)</name>
        <dbReference type="ChEBI" id="CHEBI:58349"/>
    </ligand>
</feature>
<feature type="domain" description="Quinate/shikimate 5-dehydrogenase/glutamyl-tRNA reductase" evidence="16">
    <location>
        <begin position="177"/>
        <end position="312"/>
    </location>
</feature>
<dbReference type="UniPathway" id="UPA00251">
    <property type="reaction ID" value="UER00316"/>
</dbReference>
<accession>A0A177E5Y5</accession>
<keyword evidence="4 9" id="KW-0521">NADP</keyword>
<comment type="domain">
    <text evidence="9">Possesses an unusual extended V-shaped dimeric structure with each monomer consisting of three distinct domains arranged along a curved 'spinal' alpha-helix. The N-terminal catalytic domain specifically recognizes the glutamate moiety of the substrate. The second domain is the NADPH-binding domain, and the third C-terminal domain is responsible for dimerization.</text>
</comment>
<dbReference type="NCBIfam" id="NF000744">
    <property type="entry name" value="PRK00045.1-3"/>
    <property type="match status" value="1"/>
</dbReference>
<comment type="function">
    <text evidence="9">Catalyzes the NADPH-dependent reduction of glutamyl-tRNA(Glu) to glutamate 1-semialdehyde (GSA).</text>
</comment>
<dbReference type="InterPro" id="IPR036343">
    <property type="entry name" value="GluRdtase_N_sf"/>
</dbReference>
<evidence type="ECO:0000256" key="11">
    <source>
        <dbReference type="PIRSR" id="PIRSR000445-2"/>
    </source>
</evidence>
<dbReference type="PANTHER" id="PTHR43013">
    <property type="entry name" value="GLUTAMYL-TRNA REDUCTASE"/>
    <property type="match status" value="1"/>
</dbReference>
<dbReference type="HAMAP" id="MF_00087">
    <property type="entry name" value="Glu_tRNA_reductase"/>
    <property type="match status" value="1"/>
</dbReference>
<dbReference type="RefSeq" id="WP_068543458.1">
    <property type="nucleotide sequence ID" value="NZ_LSFI01000052.1"/>
</dbReference>
<evidence type="ECO:0000259" key="17">
    <source>
        <dbReference type="Pfam" id="PF05201"/>
    </source>
</evidence>
<evidence type="ECO:0000256" key="5">
    <source>
        <dbReference type="ARBA" id="ARBA00023002"/>
    </source>
</evidence>
<dbReference type="Proteomes" id="UP000076964">
    <property type="component" value="Unassembled WGS sequence"/>
</dbReference>
<dbReference type="PANTHER" id="PTHR43013:SF1">
    <property type="entry name" value="GLUTAMYL-TRNA REDUCTASE"/>
    <property type="match status" value="1"/>
</dbReference>
<evidence type="ECO:0000256" key="4">
    <source>
        <dbReference type="ARBA" id="ARBA00022857"/>
    </source>
</evidence>
<dbReference type="GO" id="GO:0008883">
    <property type="term" value="F:glutamyl-tRNA reductase activity"/>
    <property type="evidence" value="ECO:0007669"/>
    <property type="project" value="UniProtKB-UniRule"/>
</dbReference>
<dbReference type="SUPFAM" id="SSF51735">
    <property type="entry name" value="NAD(P)-binding Rossmann-fold domains"/>
    <property type="match status" value="1"/>
</dbReference>
<dbReference type="NCBIfam" id="TIGR01035">
    <property type="entry name" value="hemA"/>
    <property type="match status" value="1"/>
</dbReference>
<evidence type="ECO:0000256" key="13">
    <source>
        <dbReference type="PIRSR" id="PIRSR000445-4"/>
    </source>
</evidence>
<feature type="binding site" evidence="9 11">
    <location>
        <begin position="55"/>
        <end position="58"/>
    </location>
    <ligand>
        <name>substrate</name>
    </ligand>
</feature>
<dbReference type="FunFam" id="3.40.50.720:FF:000031">
    <property type="entry name" value="Glutamyl-tRNA reductase"/>
    <property type="match status" value="1"/>
</dbReference>
<dbReference type="Pfam" id="PF05201">
    <property type="entry name" value="GlutR_N"/>
    <property type="match status" value="1"/>
</dbReference>
<feature type="active site" description="Nucleophile" evidence="9 10">
    <location>
        <position position="56"/>
    </location>
</feature>
<dbReference type="GO" id="GO:0050661">
    <property type="term" value="F:NADP binding"/>
    <property type="evidence" value="ECO:0007669"/>
    <property type="project" value="InterPro"/>
</dbReference>
<comment type="caution">
    <text evidence="18">The sequence shown here is derived from an EMBL/GenBank/DDBJ whole genome shotgun (WGS) entry which is preliminary data.</text>
</comment>
<dbReference type="Gene3D" id="3.30.460.30">
    <property type="entry name" value="Glutamyl-tRNA reductase, N-terminal domain"/>
    <property type="match status" value="1"/>
</dbReference>
<dbReference type="PROSITE" id="PS00747">
    <property type="entry name" value="GLUTR"/>
    <property type="match status" value="1"/>
</dbReference>
<feature type="domain" description="Glutamyl-tRNA reductase N-terminal" evidence="17">
    <location>
        <begin position="13"/>
        <end position="162"/>
    </location>
</feature>
<dbReference type="InterPro" id="IPR006151">
    <property type="entry name" value="Shikm_DH/Glu-tRNA_Rdtase"/>
</dbReference>
<keyword evidence="5 9" id="KW-0560">Oxidoreductase</keyword>
<evidence type="ECO:0000256" key="2">
    <source>
        <dbReference type="ARBA" id="ARBA00005916"/>
    </source>
</evidence>
<dbReference type="InterPro" id="IPR036453">
    <property type="entry name" value="GluRdtase_dimer_dom_sf"/>
</dbReference>
<comment type="miscellaneous">
    <text evidence="9">During catalysis, the active site Cys acts as a nucleophile attacking the alpha-carbonyl group of tRNA-bound glutamate with the formation of a thioester intermediate between enzyme and glutamate, and the concomitant release of tRNA(Glu). The thioester intermediate is finally reduced by direct hydride transfer from NADPH, to form the product GSA.</text>
</comment>
<evidence type="ECO:0000259" key="16">
    <source>
        <dbReference type="Pfam" id="PF01488"/>
    </source>
</evidence>
<dbReference type="InterPro" id="IPR018214">
    <property type="entry name" value="GluRdtase_CS"/>
</dbReference>
<evidence type="ECO:0000256" key="10">
    <source>
        <dbReference type="PIRSR" id="PIRSR000445-1"/>
    </source>
</evidence>
<reference evidence="18 19" key="1">
    <citation type="submission" date="2016-02" db="EMBL/GenBank/DDBJ databases">
        <title>Draft genome sequence of Thermodesulfatator sp. S606.</title>
        <authorList>
            <person name="Lai Q."/>
            <person name="Cao J."/>
            <person name="Dupont S."/>
            <person name="Shao Z."/>
            <person name="Jebbar M."/>
            <person name="Alain K."/>
        </authorList>
    </citation>
    <scope>NUCLEOTIDE SEQUENCE [LARGE SCALE GENOMIC DNA]</scope>
    <source>
        <strain evidence="18 19">S606</strain>
    </source>
</reference>
<dbReference type="SUPFAM" id="SSF69075">
    <property type="entry name" value="Glutamyl tRNA-reductase dimerization domain"/>
    <property type="match status" value="1"/>
</dbReference>
<sequence length="453" mass="51786">MSDNIAKDHIIVIGLNHRTAPVEIREKLAFTKKEIDPLNLFLELPVVREVLFLSTCNRVEILLVTRNPESASSMVKQVWGKANKVELNLFEPHLYYFYDHEAIRHLFKVASGLDSLVLGEPQILGQLKEAYRKAAERRATGVILNRLLHKTFSVAKRIRSETGIGSHAVSVSYAAVELAKKIFGELSGKQAMLIGAGEMAELAAQHLLSHGVEKLVVANRTLSRAIELAKQFNGEAISLNELEDYLLKVDIVISSTGAPHYILKKEQIKKLMRPRKMRPLFFIDIAVPRDIDPAVNDIENVFVYDIDDLKTVVEENLAFRRKEAIKAERIIEEEVIKFTNWLEQLEVYPTIVALRQKAEEIRQKELEKTLSHLKSKLSPEDIEAIDVLTKSLVNKLLHDPIIYLKNRYHKDGKLVVDFTRKIFNLDGDRPLEIKHPPIYLPEENEENKKVKKH</sequence>
<comment type="catalytic activity">
    <reaction evidence="7 9 14">
        <text>(S)-4-amino-5-oxopentanoate + tRNA(Glu) + NADP(+) = L-glutamyl-tRNA(Glu) + NADPH + H(+)</text>
        <dbReference type="Rhea" id="RHEA:12344"/>
        <dbReference type="Rhea" id="RHEA-COMP:9663"/>
        <dbReference type="Rhea" id="RHEA-COMP:9680"/>
        <dbReference type="ChEBI" id="CHEBI:15378"/>
        <dbReference type="ChEBI" id="CHEBI:57501"/>
        <dbReference type="ChEBI" id="CHEBI:57783"/>
        <dbReference type="ChEBI" id="CHEBI:58349"/>
        <dbReference type="ChEBI" id="CHEBI:78442"/>
        <dbReference type="ChEBI" id="CHEBI:78520"/>
        <dbReference type="EC" id="1.2.1.70"/>
    </reaction>
</comment>
<evidence type="ECO:0000256" key="9">
    <source>
        <dbReference type="HAMAP-Rule" id="MF_00087"/>
    </source>
</evidence>
<dbReference type="FunFam" id="3.30.460.30:FF:000001">
    <property type="entry name" value="Glutamyl-tRNA reductase"/>
    <property type="match status" value="1"/>
</dbReference>
<proteinExistence type="inferred from homology"/>
<dbReference type="AlphaFoldDB" id="A0A177E5Y5"/>
<dbReference type="InterPro" id="IPR015895">
    <property type="entry name" value="4pyrrol_synth_GluRdtase_N"/>
</dbReference>
<keyword evidence="6 9" id="KW-0627">Porphyrin biosynthesis</keyword>
<feature type="domain" description="Tetrapyrrole biosynthesis glutamyl-tRNA reductase dimerisation" evidence="15">
    <location>
        <begin position="326"/>
        <end position="425"/>
    </location>
</feature>
<dbReference type="GO" id="GO:0019353">
    <property type="term" value="P:protoporphyrinogen IX biosynthetic process from glutamate"/>
    <property type="evidence" value="ECO:0007669"/>
    <property type="project" value="TreeGrafter"/>
</dbReference>
<comment type="similarity">
    <text evidence="2 9 14">Belongs to the glutamyl-tRNA reductase family.</text>
</comment>
<evidence type="ECO:0000256" key="12">
    <source>
        <dbReference type="PIRSR" id="PIRSR000445-3"/>
    </source>
</evidence>
<dbReference type="CDD" id="cd05213">
    <property type="entry name" value="NAD_bind_Glutamyl_tRNA_reduct"/>
    <property type="match status" value="1"/>
</dbReference>
<dbReference type="InterPro" id="IPR000343">
    <property type="entry name" value="4pyrrol_synth_GluRdtase"/>
</dbReference>
<dbReference type="EC" id="1.2.1.70" evidence="3 9"/>
<keyword evidence="19" id="KW-1185">Reference proteome</keyword>
<gene>
    <name evidence="9" type="primary">hemA</name>
    <name evidence="18" type="ORF">TH606_09815</name>
</gene>
<organism evidence="18 19">
    <name type="scientific">Thermodesulfatator autotrophicus</name>
    <dbReference type="NCBI Taxonomy" id="1795632"/>
    <lineage>
        <taxon>Bacteria</taxon>
        <taxon>Pseudomonadati</taxon>
        <taxon>Thermodesulfobacteriota</taxon>
        <taxon>Thermodesulfobacteria</taxon>
        <taxon>Thermodesulfobacteriales</taxon>
        <taxon>Thermodesulfatatoraceae</taxon>
        <taxon>Thermodesulfatator</taxon>
    </lineage>
</organism>
<feature type="binding site" evidence="9 11">
    <location>
        <position position="126"/>
    </location>
    <ligand>
        <name>substrate</name>
    </ligand>
</feature>
<dbReference type="PIRSF" id="PIRSF000445">
    <property type="entry name" value="4pyrrol_synth_GluRdtase"/>
    <property type="match status" value="1"/>
</dbReference>
<protein>
    <recommendedName>
        <fullName evidence="8 9">Glutamyl-tRNA reductase</fullName>
        <shortName evidence="9">GluTR</shortName>
        <ecNumber evidence="3 9">1.2.1.70</ecNumber>
    </recommendedName>
</protein>
<dbReference type="InterPro" id="IPR036291">
    <property type="entry name" value="NAD(P)-bd_dom_sf"/>
</dbReference>
<dbReference type="Gene3D" id="3.40.50.720">
    <property type="entry name" value="NAD(P)-binding Rossmann-like Domain"/>
    <property type="match status" value="1"/>
</dbReference>
<comment type="pathway">
    <text evidence="1 9 14">Porphyrin-containing compound metabolism; protoporphyrin-IX biosynthesis; 5-aminolevulinate from L-glutamyl-tRNA(Glu): step 1/2.</text>
</comment>
<dbReference type="OrthoDB" id="110209at2"/>
<name>A0A177E5Y5_9BACT</name>
<evidence type="ECO:0000256" key="1">
    <source>
        <dbReference type="ARBA" id="ARBA00005059"/>
    </source>
</evidence>
<dbReference type="Pfam" id="PF01488">
    <property type="entry name" value="Shikimate_DH"/>
    <property type="match status" value="1"/>
</dbReference>
<dbReference type="SUPFAM" id="SSF69742">
    <property type="entry name" value="Glutamyl tRNA-reductase catalytic, N-terminal domain"/>
    <property type="match status" value="1"/>
</dbReference>
<evidence type="ECO:0000256" key="14">
    <source>
        <dbReference type="RuleBase" id="RU000584"/>
    </source>
</evidence>
<evidence type="ECO:0000313" key="18">
    <source>
        <dbReference type="EMBL" id="OAG26901.1"/>
    </source>
</evidence>
<dbReference type="STRING" id="1795632.TH606_09815"/>
<dbReference type="Pfam" id="PF00745">
    <property type="entry name" value="GlutR_dimer"/>
    <property type="match status" value="1"/>
</dbReference>
<evidence type="ECO:0000256" key="8">
    <source>
        <dbReference type="ARBA" id="ARBA00068659"/>
    </source>
</evidence>
<evidence type="ECO:0000313" key="19">
    <source>
        <dbReference type="Proteomes" id="UP000076964"/>
    </source>
</evidence>
<comment type="subunit">
    <text evidence="9">Homodimer.</text>
</comment>
<dbReference type="EMBL" id="LSFI01000052">
    <property type="protein sequence ID" value="OAG26901.1"/>
    <property type="molecule type" value="Genomic_DNA"/>
</dbReference>
<evidence type="ECO:0000256" key="3">
    <source>
        <dbReference type="ARBA" id="ARBA00012970"/>
    </source>
</evidence>
<dbReference type="InterPro" id="IPR015896">
    <property type="entry name" value="4pyrrol_synth_GluRdtase_dimer"/>
</dbReference>
<evidence type="ECO:0000256" key="7">
    <source>
        <dbReference type="ARBA" id="ARBA00047464"/>
    </source>
</evidence>
<feature type="site" description="Important for activity" evidence="9 13">
    <location>
        <position position="105"/>
    </location>
</feature>
<feature type="binding site" evidence="9 11">
    <location>
        <begin position="120"/>
        <end position="122"/>
    </location>
    <ligand>
        <name>substrate</name>
    </ligand>
</feature>
<evidence type="ECO:0000259" key="15">
    <source>
        <dbReference type="Pfam" id="PF00745"/>
    </source>
</evidence>